<organism evidence="1">
    <name type="scientific">Salmonella enterica</name>
    <name type="common">Salmonella choleraesuis</name>
    <dbReference type="NCBI Taxonomy" id="28901"/>
    <lineage>
        <taxon>Bacteria</taxon>
        <taxon>Pseudomonadati</taxon>
        <taxon>Pseudomonadota</taxon>
        <taxon>Gammaproteobacteria</taxon>
        <taxon>Enterobacterales</taxon>
        <taxon>Enterobacteriaceae</taxon>
        <taxon>Salmonella</taxon>
    </lineage>
</organism>
<dbReference type="InterPro" id="IPR010732">
    <property type="entry name" value="T6SS_TssG-like"/>
</dbReference>
<gene>
    <name evidence="1" type="primary">tssG</name>
    <name evidence="1" type="ORF">BRO79_22595</name>
</gene>
<dbReference type="NCBIfam" id="TIGR03347">
    <property type="entry name" value="VI_chp_1"/>
    <property type="match status" value="1"/>
</dbReference>
<sequence length="329" mass="36683">MAGADRAVIMALNILLSRFSFFQQIREMLKKFSQARTKEEKVTWLEEHVVLQSDLSLDATKGAFSSAVFLKESSQWQLSVCAGGLTGASGALPLVYTEWFMERVYRYNDHAGMAFLNIFSHRLYCLRYLSWAHTRAYAECELTSGRPSERILQALWGDGNAPECGTDGGRYFIPATRSLRSLAQWLTRIAGADVSIVPFQVRWQPVSEAERCRTGTGSLTLGEGAVIGQYIQERQTCFSLTLGPVPAGHALSFYPGQERFKKLQASLSLFLGRGNGLYFYFTLRQYTDTADGRVSSGCLGNTLIVGQRNPGIRTEQSLSFPLDYRADIS</sequence>
<dbReference type="PANTHER" id="PTHR35564">
    <property type="match status" value="1"/>
</dbReference>
<proteinExistence type="predicted"/>
<name>A0A5U6SPE1_SALER</name>
<comment type="caution">
    <text evidence="1">The sequence shown here is derived from an EMBL/GenBank/DDBJ whole genome shotgun (WGS) entry which is preliminary data.</text>
</comment>
<evidence type="ECO:0000313" key="1">
    <source>
        <dbReference type="EMBL" id="EBR0846202.1"/>
    </source>
</evidence>
<dbReference type="AlphaFoldDB" id="A0A5U6SPE1"/>
<dbReference type="PANTHER" id="PTHR35564:SF4">
    <property type="entry name" value="CYTOPLASMIC PROTEIN"/>
    <property type="match status" value="1"/>
</dbReference>
<reference evidence="1" key="1">
    <citation type="submission" date="2018-07" db="EMBL/GenBank/DDBJ databases">
        <authorList>
            <consortium name="GenomeTrakr network: Whole genome sequencing for foodborne pathogen traceback"/>
        </authorList>
    </citation>
    <scope>NUCLEOTIDE SEQUENCE</scope>
    <source>
        <strain evidence="1">CFSAN056582</strain>
    </source>
</reference>
<dbReference type="EMBL" id="AAGRCI010000030">
    <property type="protein sequence ID" value="EBR0846202.1"/>
    <property type="molecule type" value="Genomic_DNA"/>
</dbReference>
<protein>
    <submittedName>
        <fullName evidence="1">Type VI secretion system baseplate subunit TssG</fullName>
    </submittedName>
</protein>
<dbReference type="Pfam" id="PF06996">
    <property type="entry name" value="T6SS_TssG"/>
    <property type="match status" value="1"/>
</dbReference>
<accession>A0A5U6SPE1</accession>